<evidence type="ECO:0000313" key="6">
    <source>
        <dbReference type="EMBL" id="SFJ61381.1"/>
    </source>
</evidence>
<evidence type="ECO:0000259" key="4">
    <source>
        <dbReference type="Pfam" id="PF07583"/>
    </source>
</evidence>
<name>A0A1I3SUY7_9PLAN</name>
<dbReference type="Proteomes" id="UP000199518">
    <property type="component" value="Unassembled WGS sequence"/>
</dbReference>
<evidence type="ECO:0000256" key="2">
    <source>
        <dbReference type="SAM" id="MobiDB-lite"/>
    </source>
</evidence>
<accession>A0A1I3SUY7</accession>
<dbReference type="InterPro" id="IPR022655">
    <property type="entry name" value="DUF1553"/>
</dbReference>
<evidence type="ECO:0000313" key="7">
    <source>
        <dbReference type="Proteomes" id="UP000199518"/>
    </source>
</evidence>
<evidence type="ECO:0000259" key="5">
    <source>
        <dbReference type="Pfam" id="PF07587"/>
    </source>
</evidence>
<feature type="region of interest" description="Disordered" evidence="2">
    <location>
        <begin position="794"/>
        <end position="821"/>
    </location>
</feature>
<feature type="domain" description="DUF1553" evidence="5">
    <location>
        <begin position="548"/>
        <end position="852"/>
    </location>
</feature>
<reference evidence="7" key="1">
    <citation type="submission" date="2016-10" db="EMBL/GenBank/DDBJ databases">
        <authorList>
            <person name="Varghese N."/>
            <person name="Submissions S."/>
        </authorList>
    </citation>
    <scope>NUCLEOTIDE SEQUENCE [LARGE SCALE GENOMIC DNA]</scope>
    <source>
        <strain evidence="7">DSM 26348</strain>
    </source>
</reference>
<keyword evidence="3" id="KW-0732">Signal</keyword>
<dbReference type="Pfam" id="PF07587">
    <property type="entry name" value="PSD1"/>
    <property type="match status" value="1"/>
</dbReference>
<evidence type="ECO:0000256" key="1">
    <source>
        <dbReference type="SAM" id="Coils"/>
    </source>
</evidence>
<dbReference type="PANTHER" id="PTHR35889">
    <property type="entry name" value="CYCLOINULO-OLIGOSACCHARIDE FRUCTANOTRANSFERASE-RELATED"/>
    <property type="match status" value="1"/>
</dbReference>
<dbReference type="InterPro" id="IPR011444">
    <property type="entry name" value="DUF1549"/>
</dbReference>
<sequence>MISKHAIHIWTATLALLFIAQLAVAADVIPPASQRFANAATAESPDFQKHLVPLLGKVGCNGRACHGSFQGQGGFRLSLFGYDFDMDHKNLLERVDLDAPADSYALHKATLVEQHKGGKILEPGSWEYNIFLKWIAGGGNGVDEAIKLSRLEVTPAEINFNTVGQKQQLQAIAVWEDGTRENVTCLCRFKSNDDTICKIDAEGLVTSGEPGDSHVIVFYDNAVESVPVLRPIGPTIANRQPERTRIDQLVGDKLQKLGIAASPVCNDADFLRRVCIDITGTLPTADEVRTFLEDKTADKRARKVEELLATPAYTAWWTTRLCDWTGNSDDQLNNINPTAPKQGSKDWYDWISLRVQQNVPYDQLCEQIVLATGRRTGESYLEYCDRLSNYSRNVSGTYADEPGLMYFWGRRNFVQNEDRAIGFAYTFMGTRIQCAQCHKHPFDVWTQQDFQEFERFFDNVKFARNGANKKEYEQIVTSLGLSDTKGNDLRKELDKSAEKGKTIPFPEITVTQPKTNKRKSSGVVAPNFNVAKLLGEDEVNLNELKDPRTELMNWLRNSPTKLFAKSFVNRVWSNYFNRGIVEPTDDLSLANPPSNGPLLEDLADRFIASGYDMKWLHREICLSDAYQRDWRPTETNRLDERNFSRAVPRRLPAEVAYDVLTMATASDSIAASFRSNVKGHATASFSPPRGPLKGIDYPLAVFGRSTRESNCDCDRSMEASLLQTVFVRNDSETLARLDSRDGWLNQIADKSQELPKIEPAKSSNTDQAERIQKLQAAMKKAKKNQDAATQAKLKAQLEKARQPEPQPVRSKEPKSAQVDLSTAEVTGLIEEAYLRTLSRYPTDQERQTSLQYLAAAPNELDGLKDILWALINTKEFIVNH</sequence>
<feature type="signal peptide" evidence="3">
    <location>
        <begin position="1"/>
        <end position="25"/>
    </location>
</feature>
<dbReference type="AlphaFoldDB" id="A0A1I3SUY7"/>
<feature type="domain" description="DUF1549" evidence="4">
    <location>
        <begin position="245"/>
        <end position="461"/>
    </location>
</feature>
<keyword evidence="7" id="KW-1185">Reference proteome</keyword>
<dbReference type="Gene3D" id="2.60.40.1080">
    <property type="match status" value="1"/>
</dbReference>
<gene>
    <name evidence="6" type="ORF">SAMN05421753_12554</name>
</gene>
<proteinExistence type="predicted"/>
<keyword evidence="1" id="KW-0175">Coiled coil</keyword>
<evidence type="ECO:0000256" key="3">
    <source>
        <dbReference type="SAM" id="SignalP"/>
    </source>
</evidence>
<dbReference type="STRING" id="1576369.SAMN05421753_12554"/>
<feature type="chain" id="PRO_5011549787" description="Ig-like domain (Group 2)" evidence="3">
    <location>
        <begin position="26"/>
        <end position="880"/>
    </location>
</feature>
<protein>
    <recommendedName>
        <fullName evidence="8">Ig-like domain (Group 2)</fullName>
    </recommendedName>
</protein>
<dbReference type="RefSeq" id="WP_175517757.1">
    <property type="nucleotide sequence ID" value="NZ_FOQD01000025.1"/>
</dbReference>
<evidence type="ECO:0008006" key="8">
    <source>
        <dbReference type="Google" id="ProtNLM"/>
    </source>
</evidence>
<dbReference type="EMBL" id="FOQD01000025">
    <property type="protein sequence ID" value="SFJ61381.1"/>
    <property type="molecule type" value="Genomic_DNA"/>
</dbReference>
<feature type="coiled-coil region" evidence="1">
    <location>
        <begin position="764"/>
        <end position="791"/>
    </location>
</feature>
<dbReference type="Pfam" id="PF07583">
    <property type="entry name" value="PSCyt2"/>
    <property type="match status" value="1"/>
</dbReference>
<organism evidence="6 7">
    <name type="scientific">Planctomicrobium piriforme</name>
    <dbReference type="NCBI Taxonomy" id="1576369"/>
    <lineage>
        <taxon>Bacteria</taxon>
        <taxon>Pseudomonadati</taxon>
        <taxon>Planctomycetota</taxon>
        <taxon>Planctomycetia</taxon>
        <taxon>Planctomycetales</taxon>
        <taxon>Planctomycetaceae</taxon>
        <taxon>Planctomicrobium</taxon>
    </lineage>
</organism>
<dbReference type="PANTHER" id="PTHR35889:SF3">
    <property type="entry name" value="F-BOX DOMAIN-CONTAINING PROTEIN"/>
    <property type="match status" value="1"/>
</dbReference>